<dbReference type="InterPro" id="IPR011009">
    <property type="entry name" value="Kinase-like_dom_sf"/>
</dbReference>
<dbReference type="InterPro" id="IPR029498">
    <property type="entry name" value="HeLo_dom"/>
</dbReference>
<dbReference type="PROSITE" id="PS50011">
    <property type="entry name" value="PROTEIN_KINASE_DOM"/>
    <property type="match status" value="1"/>
</dbReference>
<dbReference type="InterPro" id="IPR000719">
    <property type="entry name" value="Prot_kinase_dom"/>
</dbReference>
<keyword evidence="3" id="KW-1185">Reference proteome</keyword>
<dbReference type="Pfam" id="PF14479">
    <property type="entry name" value="HeLo"/>
    <property type="match status" value="1"/>
</dbReference>
<dbReference type="InterPro" id="IPR038305">
    <property type="entry name" value="HeLo_sf"/>
</dbReference>
<dbReference type="GO" id="GO:0004672">
    <property type="term" value="F:protein kinase activity"/>
    <property type="evidence" value="ECO:0007669"/>
    <property type="project" value="InterPro"/>
</dbReference>
<dbReference type="InterPro" id="IPR056002">
    <property type="entry name" value="DUF7580"/>
</dbReference>
<dbReference type="PANTHER" id="PTHR37542:SF3">
    <property type="entry name" value="PRION-INHIBITION AND PROPAGATION HELO DOMAIN-CONTAINING PROTEIN"/>
    <property type="match status" value="1"/>
</dbReference>
<proteinExistence type="predicted"/>
<organism evidence="2 3">
    <name type="scientific">Glonium stellatum</name>
    <dbReference type="NCBI Taxonomy" id="574774"/>
    <lineage>
        <taxon>Eukaryota</taxon>
        <taxon>Fungi</taxon>
        <taxon>Dikarya</taxon>
        <taxon>Ascomycota</taxon>
        <taxon>Pezizomycotina</taxon>
        <taxon>Dothideomycetes</taxon>
        <taxon>Pleosporomycetidae</taxon>
        <taxon>Gloniales</taxon>
        <taxon>Gloniaceae</taxon>
        <taxon>Glonium</taxon>
    </lineage>
</organism>
<evidence type="ECO:0000313" key="3">
    <source>
        <dbReference type="Proteomes" id="UP000250140"/>
    </source>
</evidence>
<dbReference type="AlphaFoldDB" id="A0A8E2ETZ0"/>
<sequence>MSVVGEISFALRVTDDVIKVLTFITGWVQDARHFGGDVHAFRALLASETARLQGFIGFLQESTNSGSRFESLPSINRTAIVWTVEELDMTFSSYAAFVQKHSVEELQRGYESDAHLETNTGKSVERGKQTVERVQSDTSFGTVTKWGLFGKRKLEKLLRDMEEWNTRLQNLLLCGLCFGSEPIRFDERERPALNQLRLSTGLSLRVLLAKQNPNSDVDIIQPGLALESDDSDSHTQWLIRQTDRGTERQKVLVEFKSYQLRRKAAGPSKEMIRQVETLAKLLIHPKAPNAGFRTLHCVGVVHQKASTRFAFAFNLPRDLFPVDQNPPSLFQLIESKGGRRPTLGQRFAMARALAETIFQLHSVNWLHKSIRSENVIFGYDSDRNISYDKPYLIGFEFSRMGNDRSTTEHDDLLERNIYRHPDRQGPPNESQRFTVLHDIYALGVVLLEIGLWRTVIGFDDYEDMEAEAIMLDIQENAKDRLPHYTGLDYEEAVSACLKGTLIGAERSKQLVLPVYDQQRVEVNMALFKKVVRKIEIGSAIR</sequence>
<dbReference type="Gene3D" id="1.10.510.10">
    <property type="entry name" value="Transferase(Phosphotransferase) domain 1"/>
    <property type="match status" value="1"/>
</dbReference>
<dbReference type="GO" id="GO:0005524">
    <property type="term" value="F:ATP binding"/>
    <property type="evidence" value="ECO:0007669"/>
    <property type="project" value="InterPro"/>
</dbReference>
<dbReference type="SUPFAM" id="SSF56112">
    <property type="entry name" value="Protein kinase-like (PK-like)"/>
    <property type="match status" value="1"/>
</dbReference>
<dbReference type="Pfam" id="PF24476">
    <property type="entry name" value="DUF7580"/>
    <property type="match status" value="1"/>
</dbReference>
<evidence type="ECO:0000259" key="1">
    <source>
        <dbReference type="PROSITE" id="PS50011"/>
    </source>
</evidence>
<name>A0A8E2ETZ0_9PEZI</name>
<gene>
    <name evidence="2" type="ORF">AOQ84DRAFT_225548</name>
</gene>
<accession>A0A8E2ETZ0</accession>
<evidence type="ECO:0000313" key="2">
    <source>
        <dbReference type="EMBL" id="OCL04809.1"/>
    </source>
</evidence>
<feature type="domain" description="Protein kinase" evidence="1">
    <location>
        <begin position="192"/>
        <end position="541"/>
    </location>
</feature>
<protein>
    <recommendedName>
        <fullName evidence="1">Protein kinase domain-containing protein</fullName>
    </recommendedName>
</protein>
<reference evidence="2 3" key="1">
    <citation type="journal article" date="2016" name="Nat. Commun.">
        <title>Ectomycorrhizal ecology is imprinted in the genome of the dominant symbiotic fungus Cenococcum geophilum.</title>
        <authorList>
            <consortium name="DOE Joint Genome Institute"/>
            <person name="Peter M."/>
            <person name="Kohler A."/>
            <person name="Ohm R.A."/>
            <person name="Kuo A."/>
            <person name="Krutzmann J."/>
            <person name="Morin E."/>
            <person name="Arend M."/>
            <person name="Barry K.W."/>
            <person name="Binder M."/>
            <person name="Choi C."/>
            <person name="Clum A."/>
            <person name="Copeland A."/>
            <person name="Grisel N."/>
            <person name="Haridas S."/>
            <person name="Kipfer T."/>
            <person name="LaButti K."/>
            <person name="Lindquist E."/>
            <person name="Lipzen A."/>
            <person name="Maire R."/>
            <person name="Meier B."/>
            <person name="Mihaltcheva S."/>
            <person name="Molinier V."/>
            <person name="Murat C."/>
            <person name="Poggeler S."/>
            <person name="Quandt C.A."/>
            <person name="Sperisen C."/>
            <person name="Tritt A."/>
            <person name="Tisserant E."/>
            <person name="Crous P.W."/>
            <person name="Henrissat B."/>
            <person name="Nehls U."/>
            <person name="Egli S."/>
            <person name="Spatafora J.W."/>
            <person name="Grigoriev I.V."/>
            <person name="Martin F.M."/>
        </authorList>
    </citation>
    <scope>NUCLEOTIDE SEQUENCE [LARGE SCALE GENOMIC DNA]</scope>
    <source>
        <strain evidence="2 3">CBS 207.34</strain>
    </source>
</reference>
<dbReference type="PANTHER" id="PTHR37542">
    <property type="entry name" value="HELO DOMAIN-CONTAINING PROTEIN-RELATED"/>
    <property type="match status" value="1"/>
</dbReference>
<dbReference type="EMBL" id="KV750430">
    <property type="protein sequence ID" value="OCL04809.1"/>
    <property type="molecule type" value="Genomic_DNA"/>
</dbReference>
<dbReference type="OrthoDB" id="1911848at2759"/>
<dbReference type="Proteomes" id="UP000250140">
    <property type="component" value="Unassembled WGS sequence"/>
</dbReference>
<dbReference type="Gene3D" id="1.20.120.1020">
    <property type="entry name" value="Prion-inhibition and propagation, HeLo domain"/>
    <property type="match status" value="1"/>
</dbReference>